<keyword evidence="4" id="KW-1185">Reference proteome</keyword>
<evidence type="ECO:0000313" key="3">
    <source>
        <dbReference type="EMBL" id="QGZ93945.1"/>
    </source>
</evidence>
<dbReference type="KEGG" id="tsv:DSM104635_00760"/>
<dbReference type="PANTHER" id="PTHR16138:SF7">
    <property type="entry name" value="PALMITOYL-PROTEIN THIOESTERASE ABHD10, MITOCHONDRIAL"/>
    <property type="match status" value="1"/>
</dbReference>
<dbReference type="RefSeq" id="WP_158764924.1">
    <property type="nucleotide sequence ID" value="NZ_CP047045.1"/>
</dbReference>
<reference evidence="4" key="1">
    <citation type="submission" date="2019-12" db="EMBL/GenBank/DDBJ databases">
        <title>Complete genome of Terracaulis silvestris 0127_4.</title>
        <authorList>
            <person name="Vieira S."/>
            <person name="Riedel T."/>
            <person name="Sproer C."/>
            <person name="Pascual J."/>
            <person name="Boedeker C."/>
            <person name="Overmann J."/>
        </authorList>
    </citation>
    <scope>NUCLEOTIDE SEQUENCE [LARGE SCALE GENOMIC DNA]</scope>
    <source>
        <strain evidence="4">0127_4</strain>
    </source>
</reference>
<keyword evidence="1" id="KW-0378">Hydrolase</keyword>
<dbReference type="InterPro" id="IPR022742">
    <property type="entry name" value="Hydrolase_4"/>
</dbReference>
<evidence type="ECO:0000259" key="2">
    <source>
        <dbReference type="Pfam" id="PF12146"/>
    </source>
</evidence>
<dbReference type="Gene3D" id="3.40.50.1820">
    <property type="entry name" value="alpha/beta hydrolase"/>
    <property type="match status" value="1"/>
</dbReference>
<dbReference type="PANTHER" id="PTHR16138">
    <property type="entry name" value="MYCOPHENOLIC ACID ACYL-GLUCURONIDE ESTERASE, MITOCHONDRIAL"/>
    <property type="match status" value="1"/>
</dbReference>
<dbReference type="InterPro" id="IPR029058">
    <property type="entry name" value="AB_hydrolase_fold"/>
</dbReference>
<sequence length="249" mass="27010">MGFGQVEALQHEGVSLAYERQEGAAPTFVWLGGFKSDMAGTKAETLAAWARDRGQGFVRFDYSGHGRSGGQFEDGTISRWLGDALAVIDKLTAGPLALVGSSMGGWLALLAARARAERVAGLLLIAPATDFTERLMWDTFNAEGRRTIQVVGRLVEASQYSPEPNVLTMALIEDGRRHLLMDKPYPFDGPIHILQGAADPDVPEAHVRALAALLPAERVTFELIPDGDHRLSRPQDLARLLAAAERLAR</sequence>
<gene>
    <name evidence="3" type="ORF">DSM104635_00760</name>
</gene>
<dbReference type="AlphaFoldDB" id="A0A6I6MGS7"/>
<dbReference type="GO" id="GO:0016787">
    <property type="term" value="F:hydrolase activity"/>
    <property type="evidence" value="ECO:0007669"/>
    <property type="project" value="UniProtKB-KW"/>
</dbReference>
<protein>
    <submittedName>
        <fullName evidence="3">Acetoin dehydrogenase E2 subunit dihydrolipoyllysine-residue acetyltransferase</fullName>
    </submittedName>
</protein>
<dbReference type="SUPFAM" id="SSF53474">
    <property type="entry name" value="alpha/beta-Hydrolases"/>
    <property type="match status" value="1"/>
</dbReference>
<dbReference type="InterPro" id="IPR052382">
    <property type="entry name" value="ABHD10_acyl-thioesterase"/>
</dbReference>
<dbReference type="GO" id="GO:0016740">
    <property type="term" value="F:transferase activity"/>
    <property type="evidence" value="ECO:0007669"/>
    <property type="project" value="UniProtKB-KW"/>
</dbReference>
<dbReference type="Proteomes" id="UP000431269">
    <property type="component" value="Chromosome"/>
</dbReference>
<name>A0A6I6MGS7_9CAUL</name>
<accession>A0A6I6MGS7</accession>
<organism evidence="3 4">
    <name type="scientific">Terricaulis silvestris</name>
    <dbReference type="NCBI Taxonomy" id="2686094"/>
    <lineage>
        <taxon>Bacteria</taxon>
        <taxon>Pseudomonadati</taxon>
        <taxon>Pseudomonadota</taxon>
        <taxon>Alphaproteobacteria</taxon>
        <taxon>Caulobacterales</taxon>
        <taxon>Caulobacteraceae</taxon>
        <taxon>Terricaulis</taxon>
    </lineage>
</organism>
<keyword evidence="3" id="KW-0808">Transferase</keyword>
<dbReference type="Pfam" id="PF12146">
    <property type="entry name" value="Hydrolase_4"/>
    <property type="match status" value="1"/>
</dbReference>
<feature type="domain" description="Serine aminopeptidase S33" evidence="2">
    <location>
        <begin position="44"/>
        <end position="160"/>
    </location>
</feature>
<dbReference type="EMBL" id="CP047045">
    <property type="protein sequence ID" value="QGZ93945.1"/>
    <property type="molecule type" value="Genomic_DNA"/>
</dbReference>
<evidence type="ECO:0000256" key="1">
    <source>
        <dbReference type="ARBA" id="ARBA00022801"/>
    </source>
</evidence>
<proteinExistence type="predicted"/>
<evidence type="ECO:0000313" key="4">
    <source>
        <dbReference type="Proteomes" id="UP000431269"/>
    </source>
</evidence>